<protein>
    <submittedName>
        <fullName evidence="1">Uncharacterized protein</fullName>
    </submittedName>
</protein>
<accession>A0A2G8L2D0</accession>
<reference evidence="1 2" key="1">
    <citation type="journal article" date="2017" name="PLoS Biol.">
        <title>The sea cucumber genome provides insights into morphological evolution and visceral regeneration.</title>
        <authorList>
            <person name="Zhang X."/>
            <person name="Sun L."/>
            <person name="Yuan J."/>
            <person name="Sun Y."/>
            <person name="Gao Y."/>
            <person name="Zhang L."/>
            <person name="Li S."/>
            <person name="Dai H."/>
            <person name="Hamel J.F."/>
            <person name="Liu C."/>
            <person name="Yu Y."/>
            <person name="Liu S."/>
            <person name="Lin W."/>
            <person name="Guo K."/>
            <person name="Jin S."/>
            <person name="Xu P."/>
            <person name="Storey K.B."/>
            <person name="Huan P."/>
            <person name="Zhang T."/>
            <person name="Zhou Y."/>
            <person name="Zhang J."/>
            <person name="Lin C."/>
            <person name="Li X."/>
            <person name="Xing L."/>
            <person name="Huo D."/>
            <person name="Sun M."/>
            <person name="Wang L."/>
            <person name="Mercier A."/>
            <person name="Li F."/>
            <person name="Yang H."/>
            <person name="Xiang J."/>
        </authorList>
    </citation>
    <scope>NUCLEOTIDE SEQUENCE [LARGE SCALE GENOMIC DNA]</scope>
    <source>
        <strain evidence="1">Shaxun</strain>
        <tissue evidence="1">Muscle</tissue>
    </source>
</reference>
<dbReference type="EMBL" id="MRZV01000248">
    <property type="protein sequence ID" value="PIK54419.1"/>
    <property type="molecule type" value="Genomic_DNA"/>
</dbReference>
<proteinExistence type="predicted"/>
<evidence type="ECO:0000313" key="2">
    <source>
        <dbReference type="Proteomes" id="UP000230750"/>
    </source>
</evidence>
<name>A0A2G8L2D0_STIJA</name>
<organism evidence="1 2">
    <name type="scientific">Stichopus japonicus</name>
    <name type="common">Sea cucumber</name>
    <dbReference type="NCBI Taxonomy" id="307972"/>
    <lineage>
        <taxon>Eukaryota</taxon>
        <taxon>Metazoa</taxon>
        <taxon>Echinodermata</taxon>
        <taxon>Eleutherozoa</taxon>
        <taxon>Echinozoa</taxon>
        <taxon>Holothuroidea</taxon>
        <taxon>Aspidochirotacea</taxon>
        <taxon>Aspidochirotida</taxon>
        <taxon>Stichopodidae</taxon>
        <taxon>Apostichopus</taxon>
    </lineage>
</organism>
<sequence length="147" mass="17118">MKQAKRGEVNWSPIIPDGEDNKTLKEHTEFKRNTLYCFRHAKLGNEFKRLTDTELHKNFESFLSKAASKILSEVKLKPQLLPIVMKHLQIEEKTVAALLVLPVVFRSKSFFKLYEEERLCCGHSRKCGSICCSYWGHNEAKVLLYRC</sequence>
<gene>
    <name evidence="1" type="ORF">BSL78_08632</name>
</gene>
<dbReference type="OrthoDB" id="6512834at2759"/>
<evidence type="ECO:0000313" key="1">
    <source>
        <dbReference type="EMBL" id="PIK54419.1"/>
    </source>
</evidence>
<dbReference type="Proteomes" id="UP000230750">
    <property type="component" value="Unassembled WGS sequence"/>
</dbReference>
<dbReference type="AlphaFoldDB" id="A0A2G8L2D0"/>
<comment type="caution">
    <text evidence="1">The sequence shown here is derived from an EMBL/GenBank/DDBJ whole genome shotgun (WGS) entry which is preliminary data.</text>
</comment>
<keyword evidence="2" id="KW-1185">Reference proteome</keyword>